<evidence type="ECO:0000313" key="1">
    <source>
        <dbReference type="EMBL" id="KDR81137.1"/>
    </source>
</evidence>
<name>A0A067TFK0_GALM3</name>
<evidence type="ECO:0000313" key="2">
    <source>
        <dbReference type="Proteomes" id="UP000027222"/>
    </source>
</evidence>
<reference evidence="2" key="1">
    <citation type="journal article" date="2014" name="Proc. Natl. Acad. Sci. U.S.A.">
        <title>Extensive sampling of basidiomycete genomes demonstrates inadequacy of the white-rot/brown-rot paradigm for wood decay fungi.</title>
        <authorList>
            <person name="Riley R."/>
            <person name="Salamov A.A."/>
            <person name="Brown D.W."/>
            <person name="Nagy L.G."/>
            <person name="Floudas D."/>
            <person name="Held B.W."/>
            <person name="Levasseur A."/>
            <person name="Lombard V."/>
            <person name="Morin E."/>
            <person name="Otillar R."/>
            <person name="Lindquist E.A."/>
            <person name="Sun H."/>
            <person name="LaButti K.M."/>
            <person name="Schmutz J."/>
            <person name="Jabbour D."/>
            <person name="Luo H."/>
            <person name="Baker S.E."/>
            <person name="Pisabarro A.G."/>
            <person name="Walton J.D."/>
            <person name="Blanchette R.A."/>
            <person name="Henrissat B."/>
            <person name="Martin F."/>
            <person name="Cullen D."/>
            <person name="Hibbett D.S."/>
            <person name="Grigoriev I.V."/>
        </authorList>
    </citation>
    <scope>NUCLEOTIDE SEQUENCE [LARGE SCALE GENOMIC DNA]</scope>
    <source>
        <strain evidence="2">CBS 339.88</strain>
    </source>
</reference>
<dbReference type="OrthoDB" id="3034725at2759"/>
<keyword evidence="2" id="KW-1185">Reference proteome</keyword>
<dbReference type="AlphaFoldDB" id="A0A067TFK0"/>
<sequence>MLSSRNQMFDTRSDKVAILAHAGLWSWNSDLRSGNFVPPGKKAPEGLPDSRMQTELSYKCEVTYTIETSVDESIYVLFKALESHVCSRQNFNRSKRERRKWQDGTERQRFAMSSKIVVKKSPFNTTQGTPLSTPYETHPWVLDALNDQAEQVYIANPESPRYLERQGEVLVDLFDTEDSNFRRGDIIWFSFKLGFYVNRDHWAPEIIPIAFIRVAVSPDPPVSNPDYSSYTTTEDDYDELKAGTIAIPIPSA</sequence>
<accession>A0A067TFK0</accession>
<proteinExistence type="predicted"/>
<dbReference type="EMBL" id="KL142371">
    <property type="protein sequence ID" value="KDR81137.1"/>
    <property type="molecule type" value="Genomic_DNA"/>
</dbReference>
<gene>
    <name evidence="1" type="ORF">GALMADRAFT_61111</name>
</gene>
<organism evidence="1 2">
    <name type="scientific">Galerina marginata (strain CBS 339.88)</name>
    <dbReference type="NCBI Taxonomy" id="685588"/>
    <lineage>
        <taxon>Eukaryota</taxon>
        <taxon>Fungi</taxon>
        <taxon>Dikarya</taxon>
        <taxon>Basidiomycota</taxon>
        <taxon>Agaricomycotina</taxon>
        <taxon>Agaricomycetes</taxon>
        <taxon>Agaricomycetidae</taxon>
        <taxon>Agaricales</taxon>
        <taxon>Agaricineae</taxon>
        <taxon>Strophariaceae</taxon>
        <taxon>Galerina</taxon>
    </lineage>
</organism>
<dbReference type="HOGENOM" id="CLU_1102845_0_0_1"/>
<protein>
    <submittedName>
        <fullName evidence="1">Uncharacterized protein</fullName>
    </submittedName>
</protein>
<dbReference type="Proteomes" id="UP000027222">
    <property type="component" value="Unassembled WGS sequence"/>
</dbReference>
<dbReference type="STRING" id="685588.A0A067TFK0"/>